<feature type="binding site" evidence="4">
    <location>
        <position position="190"/>
    </location>
    <ligand>
        <name>GTP</name>
        <dbReference type="ChEBI" id="CHEBI:37565"/>
    </ligand>
</feature>
<dbReference type="AlphaFoldDB" id="A0A507DTM0"/>
<dbReference type="GO" id="GO:0046039">
    <property type="term" value="P:GTP metabolic process"/>
    <property type="evidence" value="ECO:0007669"/>
    <property type="project" value="UniProtKB-UniRule"/>
</dbReference>
<dbReference type="Gene3D" id="3.40.50.300">
    <property type="entry name" value="P-loop containing nucleotide triphosphate hydrolases"/>
    <property type="match status" value="1"/>
</dbReference>
<comment type="similarity">
    <text evidence="4">Belongs to the adenylate kinase family. AK3 subfamily.</text>
</comment>
<dbReference type="InterPro" id="IPR028586">
    <property type="entry name" value="AK3/Ak4_mitochondrial"/>
</dbReference>
<keyword evidence="1 4" id="KW-0808">Transferase</keyword>
<dbReference type="GO" id="GO:0005759">
    <property type="term" value="C:mitochondrial matrix"/>
    <property type="evidence" value="ECO:0007669"/>
    <property type="project" value="UniProtKB-SubCell"/>
</dbReference>
<protein>
    <recommendedName>
        <fullName evidence="4">GTP:AMP phosphotransferase, mitochondrial</fullName>
        <ecNumber evidence="4">2.7.4.10</ecNumber>
    </recommendedName>
    <alternativeName>
        <fullName evidence="4">Adenylate kinase 3</fullName>
        <shortName evidence="4">AK 3</shortName>
    </alternativeName>
</protein>
<comment type="subunit">
    <text evidence="4">Monomer.</text>
</comment>
<keyword evidence="2 4" id="KW-0547">Nucleotide-binding</keyword>
<dbReference type="InterPro" id="IPR027417">
    <property type="entry name" value="P-loop_NTPase"/>
</dbReference>
<dbReference type="Pfam" id="PF05191">
    <property type="entry name" value="ADK_lid"/>
    <property type="match status" value="1"/>
</dbReference>
<organism evidence="6 7">
    <name type="scientific">Powellomyces hirtus</name>
    <dbReference type="NCBI Taxonomy" id="109895"/>
    <lineage>
        <taxon>Eukaryota</taxon>
        <taxon>Fungi</taxon>
        <taxon>Fungi incertae sedis</taxon>
        <taxon>Chytridiomycota</taxon>
        <taxon>Chytridiomycota incertae sedis</taxon>
        <taxon>Chytridiomycetes</taxon>
        <taxon>Spizellomycetales</taxon>
        <taxon>Powellomycetaceae</taxon>
        <taxon>Powellomyces</taxon>
    </lineage>
</organism>
<comment type="function">
    <text evidence="4">Involved in maintaining the homeostasis of cellular nucleotides by catalyzing the interconversion of nucleoside phosphates. Has GTP:AMP phosphotransferase and ITP:AMP phosphotransferase activities.</text>
</comment>
<dbReference type="InterPro" id="IPR007862">
    <property type="entry name" value="Adenylate_kinase_lid-dom"/>
</dbReference>
<evidence type="ECO:0000313" key="7">
    <source>
        <dbReference type="Proteomes" id="UP000318582"/>
    </source>
</evidence>
<accession>A0A507DTM0</accession>
<dbReference type="PANTHER" id="PTHR23359">
    <property type="entry name" value="NUCLEOTIDE KINASE"/>
    <property type="match status" value="1"/>
</dbReference>
<dbReference type="HAMAP" id="MF_03169">
    <property type="entry name" value="Adenylate_kinase_AK3"/>
    <property type="match status" value="1"/>
</dbReference>
<comment type="caution">
    <text evidence="4">Lacks conserved residue(s) required for the propagation of feature annotation.</text>
</comment>
<feature type="binding site" evidence="4">
    <location>
        <position position="77"/>
    </location>
    <ligand>
        <name>AMP</name>
        <dbReference type="ChEBI" id="CHEBI:456215"/>
    </ligand>
</feature>
<feature type="binding site" evidence="4">
    <location>
        <begin position="148"/>
        <end position="151"/>
    </location>
    <ligand>
        <name>AMP</name>
        <dbReference type="ChEBI" id="CHEBI:456215"/>
    </ligand>
</feature>
<feature type="binding site" evidence="4">
    <location>
        <position position="155"/>
    </location>
    <ligand>
        <name>AMP</name>
        <dbReference type="ChEBI" id="CHEBI:456215"/>
    </ligand>
</feature>
<dbReference type="CDD" id="cd01428">
    <property type="entry name" value="ADK"/>
    <property type="match status" value="1"/>
</dbReference>
<dbReference type="HAMAP" id="MF_00235">
    <property type="entry name" value="Adenylate_kinase_Adk"/>
    <property type="match status" value="1"/>
</dbReference>
<dbReference type="GO" id="GO:0046899">
    <property type="term" value="F:nucleoside triphosphate adenylate kinase activity"/>
    <property type="evidence" value="ECO:0007669"/>
    <property type="project" value="UniProtKB-UniRule"/>
</dbReference>
<feature type="binding site" evidence="4">
    <location>
        <position position="223"/>
    </location>
    <ligand>
        <name>AMP</name>
        <dbReference type="ChEBI" id="CHEBI:456215"/>
    </ligand>
</feature>
<keyword evidence="4" id="KW-0496">Mitochondrion</keyword>
<proteinExistence type="inferred from homology"/>
<comment type="catalytic activity">
    <reaction evidence="4">
        <text>a ribonucleoside 5'-triphosphate + AMP = a ribonucleoside 5'-diphosphate + ADP</text>
        <dbReference type="Rhea" id="RHEA:13749"/>
        <dbReference type="ChEBI" id="CHEBI:57930"/>
        <dbReference type="ChEBI" id="CHEBI:61557"/>
        <dbReference type="ChEBI" id="CHEBI:456215"/>
        <dbReference type="ChEBI" id="CHEBI:456216"/>
        <dbReference type="EC" id="2.7.4.10"/>
    </reaction>
</comment>
<dbReference type="SUPFAM" id="SSF52540">
    <property type="entry name" value="P-loop containing nucleoside triphosphate hydrolases"/>
    <property type="match status" value="1"/>
</dbReference>
<dbReference type="GO" id="GO:0004017">
    <property type="term" value="F:AMP kinase activity"/>
    <property type="evidence" value="ECO:0007669"/>
    <property type="project" value="InterPro"/>
</dbReference>
<name>A0A507DTM0_9FUNG</name>
<dbReference type="GO" id="GO:0046033">
    <property type="term" value="P:AMP metabolic process"/>
    <property type="evidence" value="ECO:0007669"/>
    <property type="project" value="UniProtKB-UniRule"/>
</dbReference>
<dbReference type="InterPro" id="IPR000850">
    <property type="entry name" value="Adenylat/UMP-CMP_kin"/>
</dbReference>
<dbReference type="GO" id="GO:0046041">
    <property type="term" value="P:ITP metabolic process"/>
    <property type="evidence" value="ECO:0007669"/>
    <property type="project" value="UniProtKB-UniRule"/>
</dbReference>
<evidence type="ECO:0000313" key="6">
    <source>
        <dbReference type="EMBL" id="TPX54612.1"/>
    </source>
</evidence>
<dbReference type="Pfam" id="PF00406">
    <property type="entry name" value="ADK"/>
    <property type="match status" value="2"/>
</dbReference>
<keyword evidence="7" id="KW-1185">Reference proteome</keyword>
<comment type="domain">
    <text evidence="4">Consists of three domains, a large central CORE domain and two small peripheral domains, NMPbind and LID, which undergo movements during catalysis. The LID domain closes over the site of phosphoryl transfer upon GTP binding. Assembling and dissambling the active center during each catalytic cycle provides an effective means to prevent GTP hydrolysis.</text>
</comment>
<dbReference type="EMBL" id="QEAQ01000147">
    <property type="protein sequence ID" value="TPX54612.1"/>
    <property type="molecule type" value="Genomic_DNA"/>
</dbReference>
<gene>
    <name evidence="4" type="primary">ADK2</name>
    <name evidence="6" type="ORF">PhCBS80983_g05858</name>
</gene>
<keyword evidence="4" id="KW-0342">GTP-binding</keyword>
<comment type="subcellular location">
    <subcellularLocation>
        <location evidence="4">Mitochondrion matrix</location>
    </subcellularLocation>
</comment>
<evidence type="ECO:0000256" key="3">
    <source>
        <dbReference type="ARBA" id="ARBA00022777"/>
    </source>
</evidence>
<feature type="region of interest" description="NMPbind" evidence="4">
    <location>
        <begin position="71"/>
        <end position="100"/>
    </location>
</feature>
<feature type="region of interest" description="LID" evidence="4">
    <location>
        <begin position="189"/>
        <end position="226"/>
    </location>
</feature>
<dbReference type="GO" id="GO:0005525">
    <property type="term" value="F:GTP binding"/>
    <property type="evidence" value="ECO:0007669"/>
    <property type="project" value="UniProtKB-KW"/>
</dbReference>
<dbReference type="EC" id="2.7.4.10" evidence="4"/>
<reference evidence="6 7" key="1">
    <citation type="journal article" date="2019" name="Sci. Rep.">
        <title>Comparative genomics of chytrid fungi reveal insights into the obligate biotrophic and pathogenic lifestyle of Synchytrium endobioticum.</title>
        <authorList>
            <person name="van de Vossenberg B.T.L.H."/>
            <person name="Warris S."/>
            <person name="Nguyen H.D.T."/>
            <person name="van Gent-Pelzer M.P.E."/>
            <person name="Joly D.L."/>
            <person name="van de Geest H.C."/>
            <person name="Bonants P.J.M."/>
            <person name="Smith D.S."/>
            <person name="Levesque C.A."/>
            <person name="van der Lee T.A.J."/>
        </authorList>
    </citation>
    <scope>NUCLEOTIDE SEQUENCE [LARGE SCALE GENOMIC DNA]</scope>
    <source>
        <strain evidence="6 7">CBS 809.83</strain>
    </source>
</reference>
<feature type="binding site" evidence="4">
    <location>
        <position position="234"/>
    </location>
    <ligand>
        <name>AMP</name>
        <dbReference type="ChEBI" id="CHEBI:456215"/>
    </ligand>
</feature>
<feature type="binding site" evidence="4">
    <location>
        <begin position="51"/>
        <end position="56"/>
    </location>
    <ligand>
        <name>GTP</name>
        <dbReference type="ChEBI" id="CHEBI:37565"/>
    </ligand>
</feature>
<feature type="domain" description="Adenylate kinase active site lid" evidence="5">
    <location>
        <begin position="190"/>
        <end position="225"/>
    </location>
</feature>
<dbReference type="GO" id="GO:0005524">
    <property type="term" value="F:ATP binding"/>
    <property type="evidence" value="ECO:0007669"/>
    <property type="project" value="InterPro"/>
</dbReference>
<keyword evidence="3 4" id="KW-0418">Kinase</keyword>
<evidence type="ECO:0000256" key="2">
    <source>
        <dbReference type="ARBA" id="ARBA00022741"/>
    </source>
</evidence>
<evidence type="ECO:0000256" key="1">
    <source>
        <dbReference type="ARBA" id="ARBA00022679"/>
    </source>
</evidence>
<evidence type="ECO:0000256" key="4">
    <source>
        <dbReference type="HAMAP-Rule" id="MF_03169"/>
    </source>
</evidence>
<dbReference type="SUPFAM" id="SSF57774">
    <property type="entry name" value="Microbial and mitochondrial ADK, insert 'zinc finger' domain"/>
    <property type="match status" value="1"/>
</dbReference>
<sequence>MLFAPSRASARFLRASSATPRLVFAFHSAPAALAHVNKERRMRSLIMGSPGAGKGTQTKRLTQRYDIETISSGDLLRQSIMDGTPFGLQAQKIIEDGGLVPDDLVVELIMFELDKLEGKNWLLDGMAILDNLEAAHTSPNDDEPSFSGFPRTLSQAQTLDAHLETLQHPLDLVINLDVPEEVILQRIMDRWIHPASGRTYNMSYNPPKKTGFDDETGEPLTKRADDNVETFKYRLDQYYELTKPLLDYYAARGTLRSFHGKTSDEIYPQIEKELDSWFGK</sequence>
<feature type="binding site" evidence="4">
    <location>
        <begin position="98"/>
        <end position="100"/>
    </location>
    <ligand>
        <name>AMP</name>
        <dbReference type="ChEBI" id="CHEBI:456215"/>
    </ligand>
</feature>
<dbReference type="InterPro" id="IPR036193">
    <property type="entry name" value="ADK_active_lid_dom_sf"/>
</dbReference>
<dbReference type="GO" id="GO:0006172">
    <property type="term" value="P:ADP biosynthetic process"/>
    <property type="evidence" value="ECO:0007669"/>
    <property type="project" value="UniProtKB-UniRule"/>
</dbReference>
<dbReference type="PRINTS" id="PR00094">
    <property type="entry name" value="ADENYLTKNASE"/>
</dbReference>
<dbReference type="Proteomes" id="UP000318582">
    <property type="component" value="Unassembled WGS sequence"/>
</dbReference>
<dbReference type="STRING" id="109895.A0A507DTM0"/>
<feature type="binding site" evidence="4">
    <location>
        <position position="263"/>
    </location>
    <ligand>
        <name>GTP</name>
        <dbReference type="ChEBI" id="CHEBI:37565"/>
    </ligand>
</feature>
<evidence type="ECO:0000259" key="5">
    <source>
        <dbReference type="Pfam" id="PF05191"/>
    </source>
</evidence>
<comment type="caution">
    <text evidence="6">The sequence shown here is derived from an EMBL/GenBank/DDBJ whole genome shotgun (WGS) entry which is preliminary data.</text>
</comment>
<feature type="binding site" evidence="4">
    <location>
        <position position="72"/>
    </location>
    <ligand>
        <name>AMP</name>
        <dbReference type="ChEBI" id="CHEBI:456215"/>
    </ligand>
</feature>